<dbReference type="OrthoDB" id="1395829at2"/>
<gene>
    <name evidence="1" type="ORF">FEZ33_10970</name>
</gene>
<evidence type="ECO:0000313" key="1">
    <source>
        <dbReference type="EMBL" id="TLQ39163.1"/>
    </source>
</evidence>
<dbReference type="Proteomes" id="UP000306420">
    <property type="component" value="Unassembled WGS sequence"/>
</dbReference>
<reference evidence="1 2" key="1">
    <citation type="submission" date="2019-05" db="EMBL/GenBank/DDBJ databases">
        <title>The metagenome of a microbial culture collection derived from dairy environment covers the genomic content of the human microbiome.</title>
        <authorList>
            <person name="Roder T."/>
            <person name="Wuthrich D."/>
            <person name="Sattari Z."/>
            <person name="Von Ah U."/>
            <person name="Bar C."/>
            <person name="Ronchi F."/>
            <person name="Macpherson A.J."/>
            <person name="Ganal-Vonarburg S.C."/>
            <person name="Bruggmann R."/>
            <person name="Vergeres G."/>
        </authorList>
    </citation>
    <scope>NUCLEOTIDE SEQUENCE [LARGE SCALE GENOMIC DNA]</scope>
    <source>
        <strain evidence="1 2">FAM 24227</strain>
    </source>
</reference>
<sequence>MKIEIARIDDRMAPSGKAILRSLQNDSLPIVDLVVRESFQNSLDATLPKSDQTNIDVTIGKIATNKIAHHFDSIDTRLKQLFPRESTIVAIRDSNTSGLTGKFNTDDKDELNNSNIYKLIYGLNMNQDKVDAGGSWGLGKTSFFRMGSGIVIYYSRVKHNNKYEERLAACLIEDSDKPDAIMPNNDRGIAWWGEKESSDIYAKTLPITDSQFISDFISSLGVKSYSGDETGTTIIVPFINDSKITMEDNSKNDFPWETDIEESILQAIQRWYFPRIYNRHYSEFTNNSILVPSVNGRTIRPENFSLTFSWFQSLYSYAIQLDSTESPKPHKRIQAKAIHLASTGMSNRKIPIGYLAYVQLSIDDLKTYKNSGFISPINYIGNATFKDGSPYGANILAYMRKPGMVVEYVVNDNEWMKGLSLEENSYVFAVFVPNSEGNLHKKYLNYYSTLESYLRDTENADHATWIDKIIDSGRVTIVNRIKRSVAKELSTDLNNTEAKASKRTSALSRHFGNMFLPMSNFGKSATIQQKPQRKKKKDTLAPNSLINVTDIGFVSENLRSVSFNATLQADTKSTLFFTVLTTDKAYNQESWNKTFEGSLPFPFIINKVNLTKIANKKVNHVTDTSHKKSASFEIPNPNKEKLVIEGTIEIEIHDLSMAPSLSMNTEHIKKEGDD</sequence>
<dbReference type="EMBL" id="VBSP01000058">
    <property type="protein sequence ID" value="TLQ39163.1"/>
    <property type="molecule type" value="Genomic_DNA"/>
</dbReference>
<evidence type="ECO:0000313" key="2">
    <source>
        <dbReference type="Proteomes" id="UP000306420"/>
    </source>
</evidence>
<proteinExistence type="predicted"/>
<dbReference type="RefSeq" id="WP_138405424.1">
    <property type="nucleotide sequence ID" value="NZ_VBSP01000058.1"/>
</dbReference>
<protein>
    <submittedName>
        <fullName evidence="1">Uncharacterized protein</fullName>
    </submittedName>
</protein>
<name>A0A5R9DVL6_9LACT</name>
<comment type="caution">
    <text evidence="1">The sequence shown here is derived from an EMBL/GenBank/DDBJ whole genome shotgun (WGS) entry which is preliminary data.</text>
</comment>
<accession>A0A5R9DVL6</accession>
<dbReference type="AlphaFoldDB" id="A0A5R9DVL6"/>
<organism evidence="1 2">
    <name type="scientific">Ruoffia tabacinasalis</name>
    <dbReference type="NCBI Taxonomy" id="87458"/>
    <lineage>
        <taxon>Bacteria</taxon>
        <taxon>Bacillati</taxon>
        <taxon>Bacillota</taxon>
        <taxon>Bacilli</taxon>
        <taxon>Lactobacillales</taxon>
        <taxon>Aerococcaceae</taxon>
        <taxon>Ruoffia</taxon>
    </lineage>
</organism>